<evidence type="ECO:0000256" key="9">
    <source>
        <dbReference type="SAM" id="MobiDB-lite"/>
    </source>
</evidence>
<dbReference type="EMBL" id="JACSDZ010000024">
    <property type="protein sequence ID" value="KAF7379789.1"/>
    <property type="molecule type" value="Genomic_DNA"/>
</dbReference>
<dbReference type="GO" id="GO:0006508">
    <property type="term" value="P:proteolysis"/>
    <property type="evidence" value="ECO:0007669"/>
    <property type="project" value="UniProtKB-KW"/>
</dbReference>
<dbReference type="Gene3D" id="2.40.10.10">
    <property type="entry name" value="Trypsin-like serine proteases"/>
    <property type="match status" value="1"/>
</dbReference>
<dbReference type="InterPro" id="IPR001314">
    <property type="entry name" value="Peptidase_S1A"/>
</dbReference>
<gene>
    <name evidence="11" type="ORF">HZH68_016737</name>
</gene>
<evidence type="ECO:0000256" key="7">
    <source>
        <dbReference type="ARBA" id="ARBA00023145"/>
    </source>
</evidence>
<keyword evidence="8" id="KW-1015">Disulfide bond</keyword>
<dbReference type="GO" id="GO:0005576">
    <property type="term" value="C:extracellular region"/>
    <property type="evidence" value="ECO:0007669"/>
    <property type="project" value="UniProtKB-SubCell"/>
</dbReference>
<comment type="subcellular location">
    <subcellularLocation>
        <location evidence="1">Secreted</location>
    </subcellularLocation>
</comment>
<evidence type="ECO:0000313" key="12">
    <source>
        <dbReference type="Proteomes" id="UP000617340"/>
    </source>
</evidence>
<keyword evidence="7" id="KW-0865">Zymogen</keyword>
<dbReference type="Pfam" id="PF16030">
    <property type="entry name" value="GD_N"/>
    <property type="match status" value="1"/>
</dbReference>
<evidence type="ECO:0000256" key="8">
    <source>
        <dbReference type="ARBA" id="ARBA00023157"/>
    </source>
</evidence>
<dbReference type="InterPro" id="IPR051333">
    <property type="entry name" value="CLIP_Serine_Protease"/>
</dbReference>
<dbReference type="InterPro" id="IPR001254">
    <property type="entry name" value="Trypsin_dom"/>
</dbReference>
<evidence type="ECO:0000256" key="6">
    <source>
        <dbReference type="ARBA" id="ARBA00022825"/>
    </source>
</evidence>
<accession>A0A834MQB9</accession>
<keyword evidence="2" id="KW-0964">Secreted</keyword>
<dbReference type="InterPro" id="IPR009003">
    <property type="entry name" value="Peptidase_S1_PA"/>
</dbReference>
<dbReference type="Proteomes" id="UP000617340">
    <property type="component" value="Unassembled WGS sequence"/>
</dbReference>
<keyword evidence="4" id="KW-0732">Signal</keyword>
<dbReference type="SMART" id="SM00020">
    <property type="entry name" value="Tryp_SPc"/>
    <property type="match status" value="1"/>
</dbReference>
<sequence length="519" mass="58593">MFLLLSEILVFKGYRIKIYKMISEIARYIFFVHHLLLLLNGAMAIELPCPEYFRYIRNDNFESMGQVEIPSPPRNMALHLKIELTVPTSLPSKYVGRLELAQSKEESIRAIQQRRSLFYVVHFPISHPLPILTNIWFNEQLYCSGPRASGRIVTSIVLEHTLFPPRILTIPTNQENNLDAQPNFNDFIQFDQISFSPFIPETPSRLPTLPPPPPLLSPSPSPRPSSQPSPLLSSIPSKVLSEKKPLNNNDDECGRVNIQNSNINPLIAKGVKTSPGQWPWLVAIFVVKIQFEFHCTGTLVTNKHIVTVAHCTRLDDIILPASTMLVSLGRYRLRDWREKGSVNREVKEYTLHPDYKGDAKDPTADADLAIITLWEPVKFSDFIKPICLWSGSNDLRDIVGSRGYVIGWGQDEFGRYLTDPHMAIVPIVSQEDCLWSNAGFVAFTSNRTFCAGSRNGIGPCNGDSGSGLVIRKTDGRYQLRGVVSHSILDRNTMSCDLTHYVVYVDVAKHLDWIHSQITS</sequence>
<proteinExistence type="predicted"/>
<dbReference type="CDD" id="cd00190">
    <property type="entry name" value="Tryp_SPc"/>
    <property type="match status" value="1"/>
</dbReference>
<dbReference type="PANTHER" id="PTHR24260">
    <property type="match status" value="1"/>
</dbReference>
<dbReference type="GO" id="GO:0004252">
    <property type="term" value="F:serine-type endopeptidase activity"/>
    <property type="evidence" value="ECO:0007669"/>
    <property type="project" value="InterPro"/>
</dbReference>
<comment type="caution">
    <text evidence="11">The sequence shown here is derived from an EMBL/GenBank/DDBJ whole genome shotgun (WGS) entry which is preliminary data.</text>
</comment>
<dbReference type="FunFam" id="2.40.10.10:FF:000146">
    <property type="entry name" value="Serine protease 53"/>
    <property type="match status" value="1"/>
</dbReference>
<keyword evidence="5" id="KW-0378">Hydrolase</keyword>
<evidence type="ECO:0000256" key="5">
    <source>
        <dbReference type="ARBA" id="ARBA00022801"/>
    </source>
</evidence>
<organism evidence="11 12">
    <name type="scientific">Vespula germanica</name>
    <name type="common">German yellow jacket</name>
    <name type="synonym">Paravespula germanica</name>
    <dbReference type="NCBI Taxonomy" id="30212"/>
    <lineage>
        <taxon>Eukaryota</taxon>
        <taxon>Metazoa</taxon>
        <taxon>Ecdysozoa</taxon>
        <taxon>Arthropoda</taxon>
        <taxon>Hexapoda</taxon>
        <taxon>Insecta</taxon>
        <taxon>Pterygota</taxon>
        <taxon>Neoptera</taxon>
        <taxon>Endopterygota</taxon>
        <taxon>Hymenoptera</taxon>
        <taxon>Apocrita</taxon>
        <taxon>Aculeata</taxon>
        <taxon>Vespoidea</taxon>
        <taxon>Vespidae</taxon>
        <taxon>Vespinae</taxon>
        <taxon>Vespula</taxon>
    </lineage>
</organism>
<dbReference type="Pfam" id="PF00089">
    <property type="entry name" value="Trypsin"/>
    <property type="match status" value="1"/>
</dbReference>
<keyword evidence="12" id="KW-1185">Reference proteome</keyword>
<dbReference type="AlphaFoldDB" id="A0A834MQB9"/>
<evidence type="ECO:0000259" key="10">
    <source>
        <dbReference type="PROSITE" id="PS50240"/>
    </source>
</evidence>
<keyword evidence="3" id="KW-0645">Protease</keyword>
<evidence type="ECO:0000256" key="3">
    <source>
        <dbReference type="ARBA" id="ARBA00022670"/>
    </source>
</evidence>
<dbReference type="PANTHER" id="PTHR24260:SF143">
    <property type="entry name" value="SERINE PROTEASE GD-LIKE PROTEIN"/>
    <property type="match status" value="1"/>
</dbReference>
<protein>
    <recommendedName>
        <fullName evidence="10">Peptidase S1 domain-containing protein</fullName>
    </recommendedName>
</protein>
<dbReference type="InterPro" id="IPR031986">
    <property type="entry name" value="GD_N"/>
</dbReference>
<evidence type="ECO:0000256" key="4">
    <source>
        <dbReference type="ARBA" id="ARBA00022729"/>
    </source>
</evidence>
<dbReference type="PRINTS" id="PR00722">
    <property type="entry name" value="CHYMOTRYPSIN"/>
</dbReference>
<evidence type="ECO:0000256" key="1">
    <source>
        <dbReference type="ARBA" id="ARBA00004613"/>
    </source>
</evidence>
<dbReference type="InterPro" id="IPR043504">
    <property type="entry name" value="Peptidase_S1_PA_chymotrypsin"/>
</dbReference>
<dbReference type="SUPFAM" id="SSF50494">
    <property type="entry name" value="Trypsin-like serine proteases"/>
    <property type="match status" value="1"/>
</dbReference>
<feature type="region of interest" description="Disordered" evidence="9">
    <location>
        <begin position="207"/>
        <end position="234"/>
    </location>
</feature>
<name>A0A834MQB9_VESGE</name>
<reference evidence="11" key="1">
    <citation type="journal article" date="2020" name="G3 (Bethesda)">
        <title>High-Quality Assemblies for Three Invasive Social Wasps from the &lt;i&gt;Vespula&lt;/i&gt; Genus.</title>
        <authorList>
            <person name="Harrop T.W.R."/>
            <person name="Guhlin J."/>
            <person name="McLaughlin G.M."/>
            <person name="Permina E."/>
            <person name="Stockwell P."/>
            <person name="Gilligan J."/>
            <person name="Le Lec M.F."/>
            <person name="Gruber M.A.M."/>
            <person name="Quinn O."/>
            <person name="Lovegrove M."/>
            <person name="Duncan E.J."/>
            <person name="Remnant E.J."/>
            <person name="Van Eeckhoven J."/>
            <person name="Graham B."/>
            <person name="Knapp R.A."/>
            <person name="Langford K.W."/>
            <person name="Kronenberg Z."/>
            <person name="Press M.O."/>
            <person name="Eacker S.M."/>
            <person name="Wilson-Rankin E.E."/>
            <person name="Purcell J."/>
            <person name="Lester P.J."/>
            <person name="Dearden P.K."/>
        </authorList>
    </citation>
    <scope>NUCLEOTIDE SEQUENCE</scope>
    <source>
        <strain evidence="11">Linc-1</strain>
    </source>
</reference>
<keyword evidence="6" id="KW-0720">Serine protease</keyword>
<feature type="domain" description="Peptidase S1" evidence="10">
    <location>
        <begin position="267"/>
        <end position="518"/>
    </location>
</feature>
<evidence type="ECO:0000256" key="2">
    <source>
        <dbReference type="ARBA" id="ARBA00022525"/>
    </source>
</evidence>
<feature type="compositionally biased region" description="Pro residues" evidence="9">
    <location>
        <begin position="208"/>
        <end position="227"/>
    </location>
</feature>
<dbReference type="PROSITE" id="PS50240">
    <property type="entry name" value="TRYPSIN_DOM"/>
    <property type="match status" value="1"/>
</dbReference>
<evidence type="ECO:0000313" key="11">
    <source>
        <dbReference type="EMBL" id="KAF7379789.1"/>
    </source>
</evidence>